<dbReference type="AlphaFoldDB" id="A0AAJ4W405"/>
<gene>
    <name evidence="1" type="ORF">SAMN04488089_102128</name>
</gene>
<accession>A0AAJ4W405</accession>
<proteinExistence type="predicted"/>
<keyword evidence="2" id="KW-1185">Reference proteome</keyword>
<reference evidence="1 2" key="1">
    <citation type="submission" date="2016-10" db="EMBL/GenBank/DDBJ databases">
        <authorList>
            <person name="Varghese N."/>
            <person name="Submissions S."/>
        </authorList>
    </citation>
    <scope>NUCLEOTIDE SEQUENCE [LARGE SCALE GENOMIC DNA]</scope>
    <source>
        <strain evidence="2">DSM 19823 / KCTC 23066 / CCTCC M 208030 / D25</strain>
    </source>
</reference>
<evidence type="ECO:0000313" key="1">
    <source>
        <dbReference type="EMBL" id="SEQ23265.1"/>
    </source>
</evidence>
<sequence length="50" mass="5821">MSSSSIRLRKNYRDVSLSLQIGNFPVSKTTRFSPEGRKIGKRKEYYLVEP</sequence>
<dbReference type="Proteomes" id="UP000183496">
    <property type="component" value="Unassembled WGS sequence"/>
</dbReference>
<protein>
    <submittedName>
        <fullName evidence="1">Uncharacterized protein</fullName>
    </submittedName>
</protein>
<dbReference type="EMBL" id="FOFY01000002">
    <property type="protein sequence ID" value="SEQ23265.1"/>
    <property type="molecule type" value="Genomic_DNA"/>
</dbReference>
<comment type="caution">
    <text evidence="1">The sequence shown here is derived from an EMBL/GenBank/DDBJ whole genome shotgun (WGS) entry which is preliminary data.</text>
</comment>
<evidence type="ECO:0000313" key="2">
    <source>
        <dbReference type="Proteomes" id="UP000183496"/>
    </source>
</evidence>
<organism evidence="1 2">
    <name type="scientific">Myroides profundi</name>
    <dbReference type="NCBI Taxonomy" id="480520"/>
    <lineage>
        <taxon>Bacteria</taxon>
        <taxon>Pseudomonadati</taxon>
        <taxon>Bacteroidota</taxon>
        <taxon>Flavobacteriia</taxon>
        <taxon>Flavobacteriales</taxon>
        <taxon>Flavobacteriaceae</taxon>
        <taxon>Myroides</taxon>
    </lineage>
</organism>
<name>A0AAJ4W405_MYRPR</name>